<evidence type="ECO:0000313" key="5">
    <source>
        <dbReference type="Proteomes" id="UP000700334"/>
    </source>
</evidence>
<organism evidence="4 5">
    <name type="scientific">Galemys pyrenaicus</name>
    <name type="common">Iberian desman</name>
    <name type="synonym">Pyrenean desman</name>
    <dbReference type="NCBI Taxonomy" id="202257"/>
    <lineage>
        <taxon>Eukaryota</taxon>
        <taxon>Metazoa</taxon>
        <taxon>Chordata</taxon>
        <taxon>Craniata</taxon>
        <taxon>Vertebrata</taxon>
        <taxon>Euteleostomi</taxon>
        <taxon>Mammalia</taxon>
        <taxon>Eutheria</taxon>
        <taxon>Laurasiatheria</taxon>
        <taxon>Eulipotyphla</taxon>
        <taxon>Talpidae</taxon>
        <taxon>Galemys</taxon>
    </lineage>
</organism>
<dbReference type="PANTHER" id="PTHR10133">
    <property type="entry name" value="DNA POLYMERASE I"/>
    <property type="match status" value="1"/>
</dbReference>
<dbReference type="Gene3D" id="1.10.150.20">
    <property type="entry name" value="5' to 3' exonuclease, C-terminal subdomain"/>
    <property type="match status" value="1"/>
</dbReference>
<dbReference type="Proteomes" id="UP000700334">
    <property type="component" value="Unassembled WGS sequence"/>
</dbReference>
<feature type="compositionally biased region" description="Low complexity" evidence="2">
    <location>
        <begin position="762"/>
        <end position="772"/>
    </location>
</feature>
<dbReference type="Gene3D" id="1.20.1060.10">
    <property type="entry name" value="Taq DNA Polymerase, Chain T, domain 4"/>
    <property type="match status" value="1"/>
</dbReference>
<dbReference type="GO" id="GO:0003887">
    <property type="term" value="F:DNA-directed DNA polymerase activity"/>
    <property type="evidence" value="ECO:0007669"/>
    <property type="project" value="InterPro"/>
</dbReference>
<name>A0A8J6DHJ7_GALPY</name>
<feature type="region of interest" description="Disordered" evidence="2">
    <location>
        <begin position="653"/>
        <end position="799"/>
    </location>
</feature>
<dbReference type="Pfam" id="PF00476">
    <property type="entry name" value="DNA_pol_A"/>
    <property type="match status" value="1"/>
</dbReference>
<dbReference type="SUPFAM" id="SSF56672">
    <property type="entry name" value="DNA/RNA polymerases"/>
    <property type="match status" value="1"/>
</dbReference>
<dbReference type="SMART" id="SM00482">
    <property type="entry name" value="POLAc"/>
    <property type="match status" value="1"/>
</dbReference>
<dbReference type="OrthoDB" id="9665226at2759"/>
<dbReference type="InterPro" id="IPR043502">
    <property type="entry name" value="DNA/RNA_pol_sf"/>
</dbReference>
<dbReference type="InterPro" id="IPR002298">
    <property type="entry name" value="DNA_polymerase_A"/>
</dbReference>
<evidence type="ECO:0000256" key="2">
    <source>
        <dbReference type="SAM" id="MobiDB-lite"/>
    </source>
</evidence>
<feature type="domain" description="DNA-directed DNA polymerase family A palm" evidence="3">
    <location>
        <begin position="326"/>
        <end position="551"/>
    </location>
</feature>
<dbReference type="GO" id="GO:0003677">
    <property type="term" value="F:DNA binding"/>
    <property type="evidence" value="ECO:0007669"/>
    <property type="project" value="InterPro"/>
</dbReference>
<keyword evidence="5" id="KW-1185">Reference proteome</keyword>
<gene>
    <name evidence="4" type="ORF">J0S82_019574</name>
</gene>
<feature type="region of interest" description="Disordered" evidence="2">
    <location>
        <begin position="1"/>
        <end position="32"/>
    </location>
</feature>
<feature type="compositionally biased region" description="Pro residues" evidence="2">
    <location>
        <begin position="681"/>
        <end position="690"/>
    </location>
</feature>
<dbReference type="PRINTS" id="PR00868">
    <property type="entry name" value="DNAPOLI"/>
</dbReference>
<reference evidence="4" key="1">
    <citation type="journal article" date="2021" name="Evol. Appl.">
        <title>The genome of the Pyrenean desman and the effects of bottlenecks and inbreeding on the genomic landscape of an endangered species.</title>
        <authorList>
            <person name="Escoda L."/>
            <person name="Castresana J."/>
        </authorList>
    </citation>
    <scope>NUCLEOTIDE SEQUENCE</scope>
    <source>
        <strain evidence="4">IBE-C5619</strain>
    </source>
</reference>
<dbReference type="EMBL" id="JAGFMF010012010">
    <property type="protein sequence ID" value="KAG8508644.1"/>
    <property type="molecule type" value="Genomic_DNA"/>
</dbReference>
<dbReference type="GO" id="GO:0006302">
    <property type="term" value="P:double-strand break repair"/>
    <property type="evidence" value="ECO:0007669"/>
    <property type="project" value="TreeGrafter"/>
</dbReference>
<sequence>MARASRAGTAGSDGNPEHAGGPRRDGEDVSTSWGQVAPHYVSVTDSVVSARPQSRLKELEREAHFVAGEKFLLTSSSQLREILFGKLRLHLLDPRAPRPRVGPQPYPGTSEAMVIKHSARPSPIAQDNSGVQAVLPPAPPTALLTSTCPAQPSPGGSGRRAQREGPTYCPCSWPLGCSALRGSATGAVPPSSCSAHVPVHKIKSAFVDGILACMEKNIQGISKHPIQITKLQNFKGEAGGSLTISPRAMIVSPRGRSFLAAEVGGSQSSAAECRGDAGDGAGCVLRPVPARLAQDTLSGGVDGSAGARSRGRWVGVFGSLLSPAGALLLRQDSACVPTPPAPAPQHAEDLPGLQEELLVAAVARRLVLCSAGCGSSGCCCRVSQRSGVARKDVPAECVTQVDRERAKKVVYSAVYGAGKERLAACLGVPAPEAARFVESFFQKHKKVREFAQATVAQCRRTGYVASIMGRQRPLPQIWAADPQLRARAERQAVNFVVQGARQLPPQPRSAADLCKMAMVRVSAAVAASPALTARLLAQIHDELLFEVGESQVPELAGKRLLGCPPSTEVPATAAPGPSAPAGPCRRCRRTAPALVRGTMEALRHAPGLQTQLQWPGLGAFTCGAGQEDAAPASLWLCPQVPLTVTLSAGPSWGHLQPLQEARGPGPRPLPESPGNGLAGAPAPPAPPQPLHFPLRSSWQQQDSAEMWGPAGLHPGAVRRRRARGCPGRDASAQEGCDARALGWSRPAPRPALAPGRRRPDTPRGTGRLADPRGPARPRPQAPGRLQPQRPSPAWRRVEEEDTTVRFAKTLYVCLYNPD</sequence>
<accession>A0A8J6DHJ7</accession>
<dbReference type="InterPro" id="IPR001098">
    <property type="entry name" value="DNA-dir_DNA_pol_A_palm_dom"/>
</dbReference>
<dbReference type="AlphaFoldDB" id="A0A8J6DHJ7"/>
<evidence type="ECO:0000313" key="4">
    <source>
        <dbReference type="EMBL" id="KAG8508644.1"/>
    </source>
</evidence>
<dbReference type="GO" id="GO:0006261">
    <property type="term" value="P:DNA-templated DNA replication"/>
    <property type="evidence" value="ECO:0007669"/>
    <property type="project" value="InterPro"/>
</dbReference>
<evidence type="ECO:0000256" key="1">
    <source>
        <dbReference type="ARBA" id="ARBA00022705"/>
    </source>
</evidence>
<comment type="caution">
    <text evidence="4">The sequence shown here is derived from an EMBL/GenBank/DDBJ whole genome shotgun (WGS) entry which is preliminary data.</text>
</comment>
<protein>
    <submittedName>
        <fullName evidence="4">DNA polymerase nu</fullName>
    </submittedName>
</protein>
<evidence type="ECO:0000259" key="3">
    <source>
        <dbReference type="SMART" id="SM00482"/>
    </source>
</evidence>
<proteinExistence type="predicted"/>
<dbReference type="PANTHER" id="PTHR10133:SF27">
    <property type="entry name" value="DNA POLYMERASE NU"/>
    <property type="match status" value="1"/>
</dbReference>
<keyword evidence="1" id="KW-0235">DNA replication</keyword>